<dbReference type="OrthoDB" id="8965578at2"/>
<dbReference type="RefSeq" id="WP_130394020.1">
    <property type="nucleotide sequence ID" value="NZ_SGXM01000014.1"/>
</dbReference>
<name>A0A4Q7R855_9BURK</name>
<evidence type="ECO:0000313" key="2">
    <source>
        <dbReference type="Proteomes" id="UP000291078"/>
    </source>
</evidence>
<dbReference type="EMBL" id="SGXM01000014">
    <property type="protein sequence ID" value="RZT29041.1"/>
    <property type="molecule type" value="Genomic_DNA"/>
</dbReference>
<organism evidence="1 2">
    <name type="scientific">Cupriavidus agavae</name>
    <dbReference type="NCBI Taxonomy" id="1001822"/>
    <lineage>
        <taxon>Bacteria</taxon>
        <taxon>Pseudomonadati</taxon>
        <taxon>Pseudomonadota</taxon>
        <taxon>Betaproteobacteria</taxon>
        <taxon>Burkholderiales</taxon>
        <taxon>Burkholderiaceae</taxon>
        <taxon>Cupriavidus</taxon>
    </lineage>
</organism>
<comment type="caution">
    <text evidence="1">The sequence shown here is derived from an EMBL/GenBank/DDBJ whole genome shotgun (WGS) entry which is preliminary data.</text>
</comment>
<evidence type="ECO:0000313" key="1">
    <source>
        <dbReference type="EMBL" id="RZT29041.1"/>
    </source>
</evidence>
<protein>
    <submittedName>
        <fullName evidence="1">Uncharacterized protein</fullName>
    </submittedName>
</protein>
<dbReference type="AlphaFoldDB" id="A0A4Q7R855"/>
<dbReference type="Proteomes" id="UP000291078">
    <property type="component" value="Unassembled WGS sequence"/>
</dbReference>
<accession>A0A4Q7R855</accession>
<gene>
    <name evidence="1" type="ORF">EV147_5138</name>
</gene>
<proteinExistence type="predicted"/>
<reference evidence="1 2" key="1">
    <citation type="journal article" date="2015" name="Stand. Genomic Sci.">
        <title>Genomic Encyclopedia of Bacterial and Archaeal Type Strains, Phase III: the genomes of soil and plant-associated and newly described type strains.</title>
        <authorList>
            <person name="Whitman W.B."/>
            <person name="Woyke T."/>
            <person name="Klenk H.P."/>
            <person name="Zhou Y."/>
            <person name="Lilburn T.G."/>
            <person name="Beck B.J."/>
            <person name="De Vos P."/>
            <person name="Vandamme P."/>
            <person name="Eisen J.A."/>
            <person name="Garrity G."/>
            <person name="Hugenholtz P."/>
            <person name="Kyrpides N.C."/>
        </authorList>
    </citation>
    <scope>NUCLEOTIDE SEQUENCE [LARGE SCALE GENOMIC DNA]</scope>
    <source>
        <strain evidence="1 2">ASC-9842</strain>
    </source>
</reference>
<sequence length="120" mass="12861">MSKTSIRVAHVAVPGTLSVLKLKTFLRSALAGEAAAGTEGEILLVKVLVPEPLGLKAGEAFFNKTLQQIVDKTPRVKRVSVEFVAGEITPEAIAASEARIRKELDAYGHLLQEPEDDAAR</sequence>
<keyword evidence="2" id="KW-1185">Reference proteome</keyword>